<comment type="caution">
    <text evidence="1">The sequence shown here is derived from an EMBL/GenBank/DDBJ whole genome shotgun (WGS) entry which is preliminary data.</text>
</comment>
<name>A0A1R3J693_COCAP</name>
<dbReference type="AlphaFoldDB" id="A0A1R3J693"/>
<sequence>TAKNGEVPEPDLLFLTTFGKDGVLPKGRAQDIVDEYRKALAAAISAAGDDLEV</sequence>
<evidence type="ECO:0000313" key="2">
    <source>
        <dbReference type="Proteomes" id="UP000188268"/>
    </source>
</evidence>
<reference evidence="1 2" key="1">
    <citation type="submission" date="2013-09" db="EMBL/GenBank/DDBJ databases">
        <title>Corchorus capsularis genome sequencing.</title>
        <authorList>
            <person name="Alam M."/>
            <person name="Haque M.S."/>
            <person name="Islam M.S."/>
            <person name="Emdad E.M."/>
            <person name="Islam M.M."/>
            <person name="Ahmed B."/>
            <person name="Halim A."/>
            <person name="Hossen Q.M.M."/>
            <person name="Hossain M.Z."/>
            <person name="Ahmed R."/>
            <person name="Khan M.M."/>
            <person name="Islam R."/>
            <person name="Rashid M.M."/>
            <person name="Khan S.A."/>
            <person name="Rahman M.S."/>
            <person name="Alam M."/>
        </authorList>
    </citation>
    <scope>NUCLEOTIDE SEQUENCE [LARGE SCALE GENOMIC DNA]</scope>
    <source>
        <strain evidence="2">cv. CVL-1</strain>
        <tissue evidence="1">Whole seedling</tissue>
    </source>
</reference>
<accession>A0A1R3J693</accession>
<proteinExistence type="predicted"/>
<dbReference type="EMBL" id="AWWV01008474">
    <property type="protein sequence ID" value="OMO90320.1"/>
    <property type="molecule type" value="Genomic_DNA"/>
</dbReference>
<dbReference type="Proteomes" id="UP000188268">
    <property type="component" value="Unassembled WGS sequence"/>
</dbReference>
<gene>
    <name evidence="1" type="ORF">CCACVL1_07409</name>
</gene>
<protein>
    <submittedName>
        <fullName evidence="1">Mycothione reductase</fullName>
    </submittedName>
</protein>
<dbReference type="Gramene" id="OMO90320">
    <property type="protein sequence ID" value="OMO90320"/>
    <property type="gene ID" value="CCACVL1_07409"/>
</dbReference>
<keyword evidence="2" id="KW-1185">Reference proteome</keyword>
<feature type="non-terminal residue" evidence="1">
    <location>
        <position position="1"/>
    </location>
</feature>
<organism evidence="1 2">
    <name type="scientific">Corchorus capsularis</name>
    <name type="common">Jute</name>
    <dbReference type="NCBI Taxonomy" id="210143"/>
    <lineage>
        <taxon>Eukaryota</taxon>
        <taxon>Viridiplantae</taxon>
        <taxon>Streptophyta</taxon>
        <taxon>Embryophyta</taxon>
        <taxon>Tracheophyta</taxon>
        <taxon>Spermatophyta</taxon>
        <taxon>Magnoliopsida</taxon>
        <taxon>eudicotyledons</taxon>
        <taxon>Gunneridae</taxon>
        <taxon>Pentapetalae</taxon>
        <taxon>rosids</taxon>
        <taxon>malvids</taxon>
        <taxon>Malvales</taxon>
        <taxon>Malvaceae</taxon>
        <taxon>Grewioideae</taxon>
        <taxon>Apeibeae</taxon>
        <taxon>Corchorus</taxon>
    </lineage>
</organism>
<evidence type="ECO:0000313" key="1">
    <source>
        <dbReference type="EMBL" id="OMO90320.1"/>
    </source>
</evidence>